<dbReference type="Proteomes" id="UP001396334">
    <property type="component" value="Unassembled WGS sequence"/>
</dbReference>
<dbReference type="InterPro" id="IPR043128">
    <property type="entry name" value="Rev_trsase/Diguanyl_cyclase"/>
</dbReference>
<dbReference type="EMBL" id="JBBPBN010000025">
    <property type="protein sequence ID" value="KAK9008898.1"/>
    <property type="molecule type" value="Genomic_DNA"/>
</dbReference>
<name>A0ABR2R7G5_9ROSI</name>
<dbReference type="PANTHER" id="PTHR34072">
    <property type="entry name" value="ENZYMATIC POLYPROTEIN-RELATED"/>
    <property type="match status" value="1"/>
</dbReference>
<feature type="domain" description="Reverse transcriptase/retrotransposon-derived protein RNase H-like" evidence="1">
    <location>
        <begin position="131"/>
        <end position="222"/>
    </location>
</feature>
<organism evidence="2 3">
    <name type="scientific">Hibiscus sabdariffa</name>
    <name type="common">roselle</name>
    <dbReference type="NCBI Taxonomy" id="183260"/>
    <lineage>
        <taxon>Eukaryota</taxon>
        <taxon>Viridiplantae</taxon>
        <taxon>Streptophyta</taxon>
        <taxon>Embryophyta</taxon>
        <taxon>Tracheophyta</taxon>
        <taxon>Spermatophyta</taxon>
        <taxon>Magnoliopsida</taxon>
        <taxon>eudicotyledons</taxon>
        <taxon>Gunneridae</taxon>
        <taxon>Pentapetalae</taxon>
        <taxon>rosids</taxon>
        <taxon>malvids</taxon>
        <taxon>Malvales</taxon>
        <taxon>Malvaceae</taxon>
        <taxon>Malvoideae</taxon>
        <taxon>Hibiscus</taxon>
    </lineage>
</organism>
<dbReference type="Gene3D" id="3.30.70.270">
    <property type="match status" value="2"/>
</dbReference>
<dbReference type="InterPro" id="IPR041577">
    <property type="entry name" value="RT_RNaseH_2"/>
</dbReference>
<comment type="caution">
    <text evidence="2">The sequence shown here is derived from an EMBL/GenBank/DDBJ whole genome shotgun (WGS) entry which is preliminary data.</text>
</comment>
<protein>
    <recommendedName>
        <fullName evidence="1">Reverse transcriptase/retrotransposon-derived protein RNase H-like domain-containing protein</fullName>
    </recommendedName>
</protein>
<gene>
    <name evidence="2" type="ORF">V6N11_080375</name>
</gene>
<dbReference type="Pfam" id="PF17919">
    <property type="entry name" value="RT_RNaseH_2"/>
    <property type="match status" value="1"/>
</dbReference>
<dbReference type="CDD" id="cd09274">
    <property type="entry name" value="RNase_HI_RT_Ty3"/>
    <property type="match status" value="1"/>
</dbReference>
<dbReference type="InterPro" id="IPR043502">
    <property type="entry name" value="DNA/RNA_pol_sf"/>
</dbReference>
<dbReference type="PANTHER" id="PTHR34072:SF57">
    <property type="entry name" value="RNA-DIRECTED DNA POLYMERASE"/>
    <property type="match status" value="1"/>
</dbReference>
<proteinExistence type="predicted"/>
<reference evidence="2 3" key="1">
    <citation type="journal article" date="2024" name="G3 (Bethesda)">
        <title>Genome assembly of Hibiscus sabdariffa L. provides insights into metabolisms of medicinal natural products.</title>
        <authorList>
            <person name="Kim T."/>
        </authorList>
    </citation>
    <scope>NUCLEOTIDE SEQUENCE [LARGE SCALE GENOMIC DNA]</scope>
    <source>
        <strain evidence="2">TK-2024</strain>
        <tissue evidence="2">Old leaves</tissue>
    </source>
</reference>
<sequence length="381" mass="43616">MLAIFSDMVEDYLKVFMDDFSVSGDTFDTCLGNLAKVLKRCEESDLVLNWEKCHFMVTEGTILGHKISSQGIRVDKAKVEVIEKLPPPTTVKGIRSFLGHAGFYRRFIKDFSKISKPLCNLLQQNQPFAFDEDCHSTFKELKKKLISAPIVVPPDWTSPFELMCDANDYAVGAALGQRRGKLFHVIYYASRTLNDAQVNYTTTKKELLAVVFAFDKFRSYLIEFNLEKRDRKGTENQIADHLSRLENKSDCESNIEIKENFPDEKILSATAIPWEERNSDMMLDIIFGMSHICSINVQISCNGDVSPRKNKKTFYFIATHRHVEGILEGLGLLQRSYNLVFIGPHYSRMPTISTRHVIDVNRPRTSLEGMKCHCNTYLLRV</sequence>
<evidence type="ECO:0000313" key="3">
    <source>
        <dbReference type="Proteomes" id="UP001396334"/>
    </source>
</evidence>
<evidence type="ECO:0000259" key="1">
    <source>
        <dbReference type="Pfam" id="PF17919"/>
    </source>
</evidence>
<accession>A0ABR2R7G5</accession>
<evidence type="ECO:0000313" key="2">
    <source>
        <dbReference type="EMBL" id="KAK9008898.1"/>
    </source>
</evidence>
<dbReference type="SUPFAM" id="SSF56672">
    <property type="entry name" value="DNA/RNA polymerases"/>
    <property type="match status" value="1"/>
</dbReference>
<keyword evidence="3" id="KW-1185">Reference proteome</keyword>